<dbReference type="EMBL" id="DAKRPA010000088">
    <property type="protein sequence ID" value="DAZ99169.1"/>
    <property type="molecule type" value="Genomic_DNA"/>
</dbReference>
<gene>
    <name evidence="1" type="ORF">N0F65_008202</name>
</gene>
<protein>
    <submittedName>
        <fullName evidence="1">Uncharacterized protein</fullName>
    </submittedName>
</protein>
<name>A0AAV2Z0P2_9STRA</name>
<dbReference type="CDD" id="cd09272">
    <property type="entry name" value="RNase_HI_RT_Ty1"/>
    <property type="match status" value="1"/>
</dbReference>
<dbReference type="AlphaFoldDB" id="A0AAV2Z0P2"/>
<dbReference type="PANTHER" id="PTHR11439">
    <property type="entry name" value="GAG-POL-RELATED RETROTRANSPOSON"/>
    <property type="match status" value="1"/>
</dbReference>
<keyword evidence="2" id="KW-1185">Reference proteome</keyword>
<proteinExistence type="predicted"/>
<sequence>MTKHVLRYLKAKMNYGLQLRVHDTMPLNLTVYTDANFADDDADRRRVSGYVTLLNISVISYSSRKKTLNAHSTMVSVHRNERGRQRFGMVVRTMQLEFEVSDSQSAVQLSTKPTKHFKSKHSENKFHYVRLMVEEGQLLPCYVATSEMTAEIFTKPLPREKFWKLRSYLSVLPELHWMPSVAVPLLRPMQRYAGQECNFDVGDYALWSRIDKRRSPNKLLARWVGPFIVTEAKSHSFMYRCARFTNHGSSDSDLNITAEVRGFISQQGVKLAVKILVM</sequence>
<evidence type="ECO:0000313" key="1">
    <source>
        <dbReference type="EMBL" id="DAZ99169.1"/>
    </source>
</evidence>
<dbReference type="Proteomes" id="UP001146120">
    <property type="component" value="Unassembled WGS sequence"/>
</dbReference>
<evidence type="ECO:0000313" key="2">
    <source>
        <dbReference type="Proteomes" id="UP001146120"/>
    </source>
</evidence>
<dbReference type="PANTHER" id="PTHR11439:SF467">
    <property type="entry name" value="INTEGRASE CATALYTIC DOMAIN-CONTAINING PROTEIN"/>
    <property type="match status" value="1"/>
</dbReference>
<reference evidence="1" key="2">
    <citation type="journal article" date="2023" name="Microbiol Resour">
        <title>Decontamination and Annotation of the Draft Genome Sequence of the Oomycete Lagenidium giganteum ARSEF 373.</title>
        <authorList>
            <person name="Morgan W.R."/>
            <person name="Tartar A."/>
        </authorList>
    </citation>
    <scope>NUCLEOTIDE SEQUENCE</scope>
    <source>
        <strain evidence="1">ARSEF 373</strain>
    </source>
</reference>
<reference evidence="1" key="1">
    <citation type="submission" date="2022-11" db="EMBL/GenBank/DDBJ databases">
        <authorList>
            <person name="Morgan W.R."/>
            <person name="Tartar A."/>
        </authorList>
    </citation>
    <scope>NUCLEOTIDE SEQUENCE</scope>
    <source>
        <strain evidence="1">ARSEF 373</strain>
    </source>
</reference>
<organism evidence="1 2">
    <name type="scientific">Lagenidium giganteum</name>
    <dbReference type="NCBI Taxonomy" id="4803"/>
    <lineage>
        <taxon>Eukaryota</taxon>
        <taxon>Sar</taxon>
        <taxon>Stramenopiles</taxon>
        <taxon>Oomycota</taxon>
        <taxon>Peronosporomycetes</taxon>
        <taxon>Pythiales</taxon>
        <taxon>Pythiaceae</taxon>
    </lineage>
</organism>
<comment type="caution">
    <text evidence="1">The sequence shown here is derived from an EMBL/GenBank/DDBJ whole genome shotgun (WGS) entry which is preliminary data.</text>
</comment>
<accession>A0AAV2Z0P2</accession>